<name>A0A8S5T8Z2_9CAUD</name>
<dbReference type="EMBL" id="BK032775">
    <property type="protein sequence ID" value="DAF59710.1"/>
    <property type="molecule type" value="Genomic_DNA"/>
</dbReference>
<proteinExistence type="predicted"/>
<evidence type="ECO:0000313" key="1">
    <source>
        <dbReference type="EMBL" id="DAF59710.1"/>
    </source>
</evidence>
<sequence>MAEFGKLNFAVAFNPQTAFPLDARYYFDSLSAAQTAAEGAVEVGSASGTYFFGQTVVVVESSVATLYVIQPDKTLKPVGSTVLGDGKSITVVEGKVQLVGFSEAQPGQQPRIGDGGSLEWYTPDSSTVEGLQQTVGQLQTDVSELQGDVGTINDTLETKANVSDVYTQTQTDAKIAAAISSTYKPSGSVEFASLPIPSADNLGNVYNVTDAFTAGPTFIPSEQGQKYPADTNVAVVEVDGSYYFDALSGFVDLTGYLTTAEAAETYATITQLGNKVDKVSGSSLVQDTLITKLTNLLNIQSVADGQLEVSPEGQLSILSISQSQVTGLTDTLAGKVDTEEGKGLSANDFTNTLLEKLNGIEAGAEVNVIESISLNSVPLEISGKAVNIPIATVDALGVVQSTAAENGVTVTSNGSMEVNSINVMKLAQTAGDALILNGGSSTAPVIS</sequence>
<protein>
    <submittedName>
        <fullName evidence="1">Uncharacterized protein</fullName>
    </submittedName>
</protein>
<accession>A0A8S5T8Z2</accession>
<reference evidence="1" key="1">
    <citation type="journal article" date="2021" name="Proc. Natl. Acad. Sci. U.S.A.">
        <title>A Catalog of Tens of Thousands of Viruses from Human Metagenomes Reveals Hidden Associations with Chronic Diseases.</title>
        <authorList>
            <person name="Tisza M.J."/>
            <person name="Buck C.B."/>
        </authorList>
    </citation>
    <scope>NUCLEOTIDE SEQUENCE</scope>
    <source>
        <strain evidence="1">Ct0Wl9</strain>
    </source>
</reference>
<organism evidence="1">
    <name type="scientific">Siphoviridae sp. ct0Wl9</name>
    <dbReference type="NCBI Taxonomy" id="2827763"/>
    <lineage>
        <taxon>Viruses</taxon>
        <taxon>Duplodnaviria</taxon>
        <taxon>Heunggongvirae</taxon>
        <taxon>Uroviricota</taxon>
        <taxon>Caudoviricetes</taxon>
    </lineage>
</organism>